<name>I1BKE7_RHIO9</name>
<keyword evidence="2" id="KW-1185">Reference proteome</keyword>
<gene>
    <name evidence="1" type="ORF">RO3G_01381</name>
</gene>
<proteinExistence type="predicted"/>
<dbReference type="EMBL" id="CH476732">
    <property type="protein sequence ID" value="EIE76677.1"/>
    <property type="molecule type" value="Genomic_DNA"/>
</dbReference>
<reference evidence="1 2" key="1">
    <citation type="journal article" date="2009" name="PLoS Genet.">
        <title>Genomic analysis of the basal lineage fungus Rhizopus oryzae reveals a whole-genome duplication.</title>
        <authorList>
            <person name="Ma L.-J."/>
            <person name="Ibrahim A.S."/>
            <person name="Skory C."/>
            <person name="Grabherr M.G."/>
            <person name="Burger G."/>
            <person name="Butler M."/>
            <person name="Elias M."/>
            <person name="Idnurm A."/>
            <person name="Lang B.F."/>
            <person name="Sone T."/>
            <person name="Abe A."/>
            <person name="Calvo S.E."/>
            <person name="Corrochano L.M."/>
            <person name="Engels R."/>
            <person name="Fu J."/>
            <person name="Hansberg W."/>
            <person name="Kim J.-M."/>
            <person name="Kodira C.D."/>
            <person name="Koehrsen M.J."/>
            <person name="Liu B."/>
            <person name="Miranda-Saavedra D."/>
            <person name="O'Leary S."/>
            <person name="Ortiz-Castellanos L."/>
            <person name="Poulter R."/>
            <person name="Rodriguez-Romero J."/>
            <person name="Ruiz-Herrera J."/>
            <person name="Shen Y.-Q."/>
            <person name="Zeng Q."/>
            <person name="Galagan J."/>
            <person name="Birren B.W."/>
            <person name="Cuomo C.A."/>
            <person name="Wickes B.L."/>
        </authorList>
    </citation>
    <scope>NUCLEOTIDE SEQUENCE [LARGE SCALE GENOMIC DNA]</scope>
    <source>
        <strain evidence="2">RA 99-880 / ATCC MYA-4621 / FGSC 9543 / NRRL 43880</strain>
    </source>
</reference>
<dbReference type="AlphaFoldDB" id="I1BKE7"/>
<sequence>MNLFDFLDAESLNESADYLCNSLRNRISPLDLRQLTHLIVESRCYGPGRLAHVLRYATNLVEITFEEKEKFSTKFVQAFMAIERKCSSTVPIKMFDFFKPVLNDSENQNIDVKADSNSKQFEGMKTPSL</sequence>
<dbReference type="RefSeq" id="XP_067512073.1">
    <property type="nucleotide sequence ID" value="XM_067655972.1"/>
</dbReference>
<evidence type="ECO:0000313" key="2">
    <source>
        <dbReference type="Proteomes" id="UP000009138"/>
    </source>
</evidence>
<organism evidence="1 2">
    <name type="scientific">Rhizopus delemar (strain RA 99-880 / ATCC MYA-4621 / FGSC 9543 / NRRL 43880)</name>
    <name type="common">Mucormycosis agent</name>
    <name type="synonym">Rhizopus arrhizus var. delemar</name>
    <dbReference type="NCBI Taxonomy" id="246409"/>
    <lineage>
        <taxon>Eukaryota</taxon>
        <taxon>Fungi</taxon>
        <taxon>Fungi incertae sedis</taxon>
        <taxon>Mucoromycota</taxon>
        <taxon>Mucoromycotina</taxon>
        <taxon>Mucoromycetes</taxon>
        <taxon>Mucorales</taxon>
        <taxon>Mucorineae</taxon>
        <taxon>Rhizopodaceae</taxon>
        <taxon>Rhizopus</taxon>
    </lineage>
</organism>
<accession>I1BKE7</accession>
<dbReference type="InParanoid" id="I1BKE7"/>
<dbReference type="GeneID" id="93608353"/>
<protein>
    <submittedName>
        <fullName evidence="1">Uncharacterized protein</fullName>
    </submittedName>
</protein>
<evidence type="ECO:0000313" key="1">
    <source>
        <dbReference type="EMBL" id="EIE76677.1"/>
    </source>
</evidence>
<dbReference type="VEuPathDB" id="FungiDB:RO3G_01381"/>
<dbReference type="Proteomes" id="UP000009138">
    <property type="component" value="Unassembled WGS sequence"/>
</dbReference>